<dbReference type="PANTHER" id="PTHR42647">
    <property type="entry name" value="SBP (S-RIBONUCLEASE BINDING PROTEIN) FAMILY PROTEIN"/>
    <property type="match status" value="1"/>
</dbReference>
<keyword evidence="1" id="KW-0479">Metal-binding</keyword>
<feature type="domain" description="RING-type" evidence="7">
    <location>
        <begin position="313"/>
        <end position="347"/>
    </location>
</feature>
<feature type="region of interest" description="Disordered" evidence="6">
    <location>
        <begin position="132"/>
        <end position="152"/>
    </location>
</feature>
<dbReference type="PROSITE" id="PS50089">
    <property type="entry name" value="ZF_RING_2"/>
    <property type="match status" value="1"/>
</dbReference>
<dbReference type="PIRSF" id="PIRSF036836">
    <property type="entry name" value="RNase_bind_SBP1"/>
    <property type="match status" value="1"/>
</dbReference>
<name>A0A1D1YMD1_9ARAE</name>
<reference evidence="8" key="1">
    <citation type="submission" date="2015-07" db="EMBL/GenBank/DDBJ databases">
        <title>Transcriptome Assembly of Anthurium amnicola.</title>
        <authorList>
            <person name="Suzuki J."/>
        </authorList>
    </citation>
    <scope>NUCLEOTIDE SEQUENCE</scope>
</reference>
<evidence type="ECO:0000256" key="1">
    <source>
        <dbReference type="ARBA" id="ARBA00022723"/>
    </source>
</evidence>
<protein>
    <submittedName>
        <fullName evidence="8">Baculoviral IAP repeat-containing protein 4</fullName>
    </submittedName>
</protein>
<keyword evidence="2 4" id="KW-0863">Zinc-finger</keyword>
<evidence type="ECO:0000256" key="2">
    <source>
        <dbReference type="ARBA" id="ARBA00022771"/>
    </source>
</evidence>
<feature type="region of interest" description="Disordered" evidence="6">
    <location>
        <begin position="43"/>
        <end position="66"/>
    </location>
</feature>
<feature type="compositionally biased region" description="Polar residues" evidence="6">
    <location>
        <begin position="45"/>
        <end position="55"/>
    </location>
</feature>
<evidence type="ECO:0000313" key="8">
    <source>
        <dbReference type="EMBL" id="JAT55801.1"/>
    </source>
</evidence>
<keyword evidence="3" id="KW-0862">Zinc</keyword>
<proteinExistence type="predicted"/>
<evidence type="ECO:0000256" key="3">
    <source>
        <dbReference type="ARBA" id="ARBA00022833"/>
    </source>
</evidence>
<dbReference type="EMBL" id="GDJX01012135">
    <property type="protein sequence ID" value="JAT55801.1"/>
    <property type="molecule type" value="Transcribed_RNA"/>
</dbReference>
<dbReference type="InterPro" id="IPR001841">
    <property type="entry name" value="Znf_RING"/>
</dbReference>
<dbReference type="GO" id="GO:0008270">
    <property type="term" value="F:zinc ion binding"/>
    <property type="evidence" value="ECO:0007669"/>
    <property type="project" value="UniProtKB-KW"/>
</dbReference>
<keyword evidence="5" id="KW-0175">Coiled coil</keyword>
<feature type="compositionally biased region" description="Low complexity" evidence="6">
    <location>
        <begin position="137"/>
        <end position="148"/>
    </location>
</feature>
<dbReference type="CDD" id="cd16649">
    <property type="entry name" value="mRING-HC-C3HC5_CGRF1-like"/>
    <property type="match status" value="1"/>
</dbReference>
<dbReference type="AlphaFoldDB" id="A0A1D1YMD1"/>
<dbReference type="GO" id="GO:0004842">
    <property type="term" value="F:ubiquitin-protein transferase activity"/>
    <property type="evidence" value="ECO:0007669"/>
    <property type="project" value="TreeGrafter"/>
</dbReference>
<feature type="coiled-coil region" evidence="5">
    <location>
        <begin position="169"/>
        <end position="268"/>
    </location>
</feature>
<accession>A0A1D1YMD1</accession>
<evidence type="ECO:0000256" key="5">
    <source>
        <dbReference type="SAM" id="Coils"/>
    </source>
</evidence>
<dbReference type="Pfam" id="PF13920">
    <property type="entry name" value="zf-C3HC4_3"/>
    <property type="match status" value="1"/>
</dbReference>
<dbReference type="Gene3D" id="3.30.40.10">
    <property type="entry name" value="Zinc/RING finger domain, C3HC4 (zinc finger)"/>
    <property type="match status" value="1"/>
</dbReference>
<dbReference type="InterPro" id="IPR013083">
    <property type="entry name" value="Znf_RING/FYVE/PHD"/>
</dbReference>
<gene>
    <name evidence="8" type="primary">Xiap_1</name>
    <name evidence="8" type="ORF">g.49349</name>
</gene>
<evidence type="ECO:0000259" key="7">
    <source>
        <dbReference type="PROSITE" id="PS50089"/>
    </source>
</evidence>
<dbReference type="PANTHER" id="PTHR42647:SF5">
    <property type="entry name" value="SBP (S-RIBONUCLEASE BINDING PROTEIN) FAMILY PROTEIN"/>
    <property type="match status" value="1"/>
</dbReference>
<dbReference type="FunFam" id="3.30.40.10:FF:000239">
    <property type="entry name" value="probable BOI-related E3 ubiquitin-protein ligase 2"/>
    <property type="match status" value="1"/>
</dbReference>
<sequence>MAVQAQYPSHVFFLNRNEQERKNTEYPLQPQAAGFLEQSALLFPTQPSNGGSPNTNRKRGREEAAPTGAAALRNYPINLLSLQQQQSLPATAALNTNTSATLPTTLIDLSLLHNQQPPPVTIVSTGLRLSFEDNHRPQQPSQQQQQQQVAQGGSFLSSLITEELTAQVKQQKDEMNSFLQSQAEQLRRTVGETRRRHYRTLLGLAEQSAARRLREKDAEVERAARRNAELEKRVAQLRAESMAWQAKARAEESAAAVLQAQLQQVAQERQGRAGDHPGCSAGADQAAAVEDAESAYVDPERREEASLGGAMVCRACRRRVVGLLLLPCRHLCVCRECGAGVETCPVCLCVRTACLEVFLS</sequence>
<evidence type="ECO:0000256" key="4">
    <source>
        <dbReference type="PROSITE-ProRule" id="PRU00175"/>
    </source>
</evidence>
<evidence type="ECO:0000256" key="6">
    <source>
        <dbReference type="SAM" id="MobiDB-lite"/>
    </source>
</evidence>
<organism evidence="8">
    <name type="scientific">Anthurium amnicola</name>
    <dbReference type="NCBI Taxonomy" id="1678845"/>
    <lineage>
        <taxon>Eukaryota</taxon>
        <taxon>Viridiplantae</taxon>
        <taxon>Streptophyta</taxon>
        <taxon>Embryophyta</taxon>
        <taxon>Tracheophyta</taxon>
        <taxon>Spermatophyta</taxon>
        <taxon>Magnoliopsida</taxon>
        <taxon>Liliopsida</taxon>
        <taxon>Araceae</taxon>
        <taxon>Pothoideae</taxon>
        <taxon>Potheae</taxon>
        <taxon>Anthurium</taxon>
    </lineage>
</organism>